<evidence type="ECO:0000256" key="4">
    <source>
        <dbReference type="ARBA" id="ARBA00023284"/>
    </source>
</evidence>
<keyword evidence="4" id="KW-0676">Redox-active center</keyword>
<evidence type="ECO:0000256" key="5">
    <source>
        <dbReference type="SAM" id="SignalP"/>
    </source>
</evidence>
<dbReference type="InterPro" id="IPR013740">
    <property type="entry name" value="Redoxin"/>
</dbReference>
<dbReference type="eggNOG" id="COG1225">
    <property type="taxonomic scope" value="Bacteria"/>
</dbReference>
<dbReference type="AlphaFoldDB" id="A0A0A7EC37"/>
<evidence type="ECO:0000313" key="7">
    <source>
        <dbReference type="EMBL" id="AIY64225.1"/>
    </source>
</evidence>
<keyword evidence="3" id="KW-1015">Disulfide bond</keyword>
<name>A0A0A7EC37_9GAMM</name>
<keyword evidence="5" id="KW-0732">Signal</keyword>
<evidence type="ECO:0000259" key="6">
    <source>
        <dbReference type="Pfam" id="PF08534"/>
    </source>
</evidence>
<dbReference type="RefSeq" id="WP_038638566.1">
    <property type="nucleotide sequence ID" value="NZ_CP009888.1"/>
</dbReference>
<dbReference type="PANTHER" id="PTHR42852">
    <property type="entry name" value="THIOL:DISULFIDE INTERCHANGE PROTEIN DSBE"/>
    <property type="match status" value="1"/>
</dbReference>
<feature type="signal peptide" evidence="5">
    <location>
        <begin position="1"/>
        <end position="19"/>
    </location>
</feature>
<evidence type="ECO:0000256" key="1">
    <source>
        <dbReference type="ARBA" id="ARBA00004196"/>
    </source>
</evidence>
<dbReference type="OrthoDB" id="6398367at2"/>
<dbReference type="KEGG" id="pseo:OM33_02945"/>
<gene>
    <name evidence="7" type="ORF">OM33_02945</name>
</gene>
<dbReference type="GO" id="GO:0016491">
    <property type="term" value="F:oxidoreductase activity"/>
    <property type="evidence" value="ECO:0007669"/>
    <property type="project" value="InterPro"/>
</dbReference>
<dbReference type="EMBL" id="CP009888">
    <property type="protein sequence ID" value="AIY64225.1"/>
    <property type="molecule type" value="Genomic_DNA"/>
</dbReference>
<evidence type="ECO:0000256" key="3">
    <source>
        <dbReference type="ARBA" id="ARBA00023157"/>
    </source>
</evidence>
<keyword evidence="2" id="KW-0201">Cytochrome c-type biogenesis</keyword>
<dbReference type="PROSITE" id="PS51257">
    <property type="entry name" value="PROKAR_LIPOPROTEIN"/>
    <property type="match status" value="1"/>
</dbReference>
<dbReference type="STRING" id="1348114.OM33_02945"/>
<dbReference type="Gene3D" id="3.40.30.10">
    <property type="entry name" value="Glutaredoxin"/>
    <property type="match status" value="1"/>
</dbReference>
<dbReference type="InterPro" id="IPR036249">
    <property type="entry name" value="Thioredoxin-like_sf"/>
</dbReference>
<dbReference type="SUPFAM" id="SSF52833">
    <property type="entry name" value="Thioredoxin-like"/>
    <property type="match status" value="1"/>
</dbReference>
<feature type="chain" id="PRO_5002028213" evidence="5">
    <location>
        <begin position="20"/>
        <end position="165"/>
    </location>
</feature>
<sequence>MKKLLPLALVATLFGCAQTENNQVTYQKPNYETYITQGQTFPITQFTNAQGELVALAEDKRKLVLLFATWCSDSQRFVKQLMASPLIADPDLQIIAIGREENAQSLVNFSEKFATNFTMVADPNRQIYSQFANAGVPRIILLDNQNRVVSTLIGEAPNTIEKVLW</sequence>
<dbReference type="GO" id="GO:0017004">
    <property type="term" value="P:cytochrome complex assembly"/>
    <property type="evidence" value="ECO:0007669"/>
    <property type="project" value="UniProtKB-KW"/>
</dbReference>
<protein>
    <submittedName>
        <fullName evidence="7">Redoxin domain protein</fullName>
    </submittedName>
</protein>
<dbReference type="CDD" id="cd02966">
    <property type="entry name" value="TlpA_like_family"/>
    <property type="match status" value="1"/>
</dbReference>
<evidence type="ECO:0000313" key="8">
    <source>
        <dbReference type="Proteomes" id="UP000030341"/>
    </source>
</evidence>
<comment type="subcellular location">
    <subcellularLocation>
        <location evidence="1">Cell envelope</location>
    </subcellularLocation>
</comment>
<dbReference type="HOGENOM" id="CLU_042529_11_3_6"/>
<keyword evidence="8" id="KW-1185">Reference proteome</keyword>
<accession>A0A0A7EC37</accession>
<dbReference type="Proteomes" id="UP000030341">
    <property type="component" value="Chromosome 1"/>
</dbReference>
<organism evidence="7 8">
    <name type="scientific">Pseudoalteromonas piratica</name>
    <dbReference type="NCBI Taxonomy" id="1348114"/>
    <lineage>
        <taxon>Bacteria</taxon>
        <taxon>Pseudomonadati</taxon>
        <taxon>Pseudomonadota</taxon>
        <taxon>Gammaproteobacteria</taxon>
        <taxon>Alteromonadales</taxon>
        <taxon>Pseudoalteromonadaceae</taxon>
        <taxon>Pseudoalteromonas</taxon>
    </lineage>
</organism>
<feature type="domain" description="Redoxin" evidence="6">
    <location>
        <begin position="37"/>
        <end position="159"/>
    </location>
</feature>
<evidence type="ECO:0000256" key="2">
    <source>
        <dbReference type="ARBA" id="ARBA00022748"/>
    </source>
</evidence>
<dbReference type="GO" id="GO:0030313">
    <property type="term" value="C:cell envelope"/>
    <property type="evidence" value="ECO:0007669"/>
    <property type="project" value="UniProtKB-SubCell"/>
</dbReference>
<dbReference type="InterPro" id="IPR050553">
    <property type="entry name" value="Thioredoxin_ResA/DsbE_sf"/>
</dbReference>
<proteinExistence type="predicted"/>
<dbReference type="Pfam" id="PF08534">
    <property type="entry name" value="Redoxin"/>
    <property type="match status" value="1"/>
</dbReference>
<reference evidence="7 8" key="1">
    <citation type="submission" date="2014-11" db="EMBL/GenBank/DDBJ databases">
        <title>Complete Genome Sequence of Pseudoalteromonas sp. Strain OCN003 Isolated from Kaneohe Bay, Oahu, Hawaii.</title>
        <authorList>
            <person name="Beurmann S."/>
            <person name="Videau P."/>
            <person name="Ushijima B."/>
            <person name="Smith A.M."/>
            <person name="Aeby G.S."/>
            <person name="Callahan S.M."/>
            <person name="Belcaid M."/>
        </authorList>
    </citation>
    <scope>NUCLEOTIDE SEQUENCE [LARGE SCALE GENOMIC DNA]</scope>
    <source>
        <strain evidence="7 8">OCN003</strain>
    </source>
</reference>
<dbReference type="PANTHER" id="PTHR42852:SF6">
    <property type="entry name" value="THIOL:DISULFIDE INTERCHANGE PROTEIN DSBE"/>
    <property type="match status" value="1"/>
</dbReference>